<evidence type="ECO:0000313" key="2">
    <source>
        <dbReference type="EMBL" id="KAJ7362547.1"/>
    </source>
</evidence>
<sequence>MFSAQFFVLVATAVSTLGAVVHDNAVESRSPALSSNIDACSIGSGEGCVYVPFTDHQCTNLPSPKTMSAVGIPPNWVCRFFAGINCKTNDEPTVYYLAPGEDDLCTTLHIHTSLFHATFFKWTIHTLSTAPTTTLSLDCVDLWHYGWALTLPLVTPPALADLAVGRYAPIPVPDLTAFLSARHPLILTLDLSWHLPIGELYAPVARRMHPRLATLRGPPDYILNFFTGKAAKGAYPELRRVGVRSSHHTAYMAGVYEVHEGEDAEC</sequence>
<dbReference type="EMBL" id="JARIHO010000004">
    <property type="protein sequence ID" value="KAJ7362547.1"/>
    <property type="molecule type" value="Genomic_DNA"/>
</dbReference>
<proteinExistence type="predicted"/>
<gene>
    <name evidence="2" type="ORF">DFH08DRAFT_950810</name>
</gene>
<keyword evidence="3" id="KW-1185">Reference proteome</keyword>
<protein>
    <submittedName>
        <fullName evidence="2">Uncharacterized protein</fullName>
    </submittedName>
</protein>
<evidence type="ECO:0000256" key="1">
    <source>
        <dbReference type="SAM" id="SignalP"/>
    </source>
</evidence>
<reference evidence="2" key="1">
    <citation type="submission" date="2023-03" db="EMBL/GenBank/DDBJ databases">
        <title>Massive genome expansion in bonnet fungi (Mycena s.s.) driven by repeated elements and novel gene families across ecological guilds.</title>
        <authorList>
            <consortium name="Lawrence Berkeley National Laboratory"/>
            <person name="Harder C.B."/>
            <person name="Miyauchi S."/>
            <person name="Viragh M."/>
            <person name="Kuo A."/>
            <person name="Thoen E."/>
            <person name="Andreopoulos B."/>
            <person name="Lu D."/>
            <person name="Skrede I."/>
            <person name="Drula E."/>
            <person name="Henrissat B."/>
            <person name="Morin E."/>
            <person name="Kohler A."/>
            <person name="Barry K."/>
            <person name="LaButti K."/>
            <person name="Morin E."/>
            <person name="Salamov A."/>
            <person name="Lipzen A."/>
            <person name="Mereny Z."/>
            <person name="Hegedus B."/>
            <person name="Baldrian P."/>
            <person name="Stursova M."/>
            <person name="Weitz H."/>
            <person name="Taylor A."/>
            <person name="Grigoriev I.V."/>
            <person name="Nagy L.G."/>
            <person name="Martin F."/>
            <person name="Kauserud H."/>
        </authorList>
    </citation>
    <scope>NUCLEOTIDE SEQUENCE</scope>
    <source>
        <strain evidence="2">CBHHK002</strain>
    </source>
</reference>
<name>A0AAD7F262_9AGAR</name>
<comment type="caution">
    <text evidence="2">The sequence shown here is derived from an EMBL/GenBank/DDBJ whole genome shotgun (WGS) entry which is preliminary data.</text>
</comment>
<keyword evidence="1" id="KW-0732">Signal</keyword>
<feature type="signal peptide" evidence="1">
    <location>
        <begin position="1"/>
        <end position="18"/>
    </location>
</feature>
<accession>A0AAD7F262</accession>
<dbReference type="Proteomes" id="UP001218218">
    <property type="component" value="Unassembled WGS sequence"/>
</dbReference>
<feature type="chain" id="PRO_5042026391" evidence="1">
    <location>
        <begin position="19"/>
        <end position="266"/>
    </location>
</feature>
<organism evidence="2 3">
    <name type="scientific">Mycena albidolilacea</name>
    <dbReference type="NCBI Taxonomy" id="1033008"/>
    <lineage>
        <taxon>Eukaryota</taxon>
        <taxon>Fungi</taxon>
        <taxon>Dikarya</taxon>
        <taxon>Basidiomycota</taxon>
        <taxon>Agaricomycotina</taxon>
        <taxon>Agaricomycetes</taxon>
        <taxon>Agaricomycetidae</taxon>
        <taxon>Agaricales</taxon>
        <taxon>Marasmiineae</taxon>
        <taxon>Mycenaceae</taxon>
        <taxon>Mycena</taxon>
    </lineage>
</organism>
<evidence type="ECO:0000313" key="3">
    <source>
        <dbReference type="Proteomes" id="UP001218218"/>
    </source>
</evidence>
<dbReference type="AlphaFoldDB" id="A0AAD7F262"/>